<feature type="domain" description="N-acetyltransferase" evidence="1">
    <location>
        <begin position="1"/>
        <end position="159"/>
    </location>
</feature>
<reference evidence="2" key="1">
    <citation type="journal article" date="2021" name="Environ. Microbiol.">
        <title>Genomic characterization of three novel Desulfobacterota classes expand the metabolic and phylogenetic diversity of the phylum.</title>
        <authorList>
            <person name="Murphy C.L."/>
            <person name="Biggerstaff J."/>
            <person name="Eichhorn A."/>
            <person name="Ewing E."/>
            <person name="Shahan R."/>
            <person name="Soriano D."/>
            <person name="Stewart S."/>
            <person name="VanMol K."/>
            <person name="Walker R."/>
            <person name="Walters P."/>
            <person name="Elshahed M.S."/>
            <person name="Youssef N.H."/>
        </authorList>
    </citation>
    <scope>NUCLEOTIDE SEQUENCE</scope>
    <source>
        <strain evidence="2">Zod_Metabat.24</strain>
    </source>
</reference>
<evidence type="ECO:0000259" key="1">
    <source>
        <dbReference type="PROSITE" id="PS51186"/>
    </source>
</evidence>
<evidence type="ECO:0000313" key="2">
    <source>
        <dbReference type="EMBL" id="MBN1572379.1"/>
    </source>
</evidence>
<organism evidence="2 3">
    <name type="scientific">Candidatus Zymogenus saltonus</name>
    <dbReference type="NCBI Taxonomy" id="2844893"/>
    <lineage>
        <taxon>Bacteria</taxon>
        <taxon>Deltaproteobacteria</taxon>
        <taxon>Candidatus Zymogenia</taxon>
        <taxon>Candidatus Zymogeniales</taxon>
        <taxon>Candidatus Zymogenaceae</taxon>
        <taxon>Candidatus Zymogenus</taxon>
    </lineage>
</organism>
<comment type="caution">
    <text evidence="2">The sequence shown here is derived from an EMBL/GenBank/DDBJ whole genome shotgun (WGS) entry which is preliminary data.</text>
</comment>
<dbReference type="Gene3D" id="3.40.630.30">
    <property type="match status" value="1"/>
</dbReference>
<dbReference type="SUPFAM" id="SSF55729">
    <property type="entry name" value="Acyl-CoA N-acyltransferases (Nat)"/>
    <property type="match status" value="1"/>
</dbReference>
<reference evidence="2" key="2">
    <citation type="submission" date="2021-01" db="EMBL/GenBank/DDBJ databases">
        <authorList>
            <person name="Hahn C.R."/>
            <person name="Youssef N.H."/>
            <person name="Elshahed M."/>
        </authorList>
    </citation>
    <scope>NUCLEOTIDE SEQUENCE</scope>
    <source>
        <strain evidence="2">Zod_Metabat.24</strain>
    </source>
</reference>
<dbReference type="AlphaFoldDB" id="A0A9D8KCW6"/>
<dbReference type="Proteomes" id="UP000809273">
    <property type="component" value="Unassembled WGS sequence"/>
</dbReference>
<dbReference type="GO" id="GO:0016747">
    <property type="term" value="F:acyltransferase activity, transferring groups other than amino-acyl groups"/>
    <property type="evidence" value="ECO:0007669"/>
    <property type="project" value="InterPro"/>
</dbReference>
<dbReference type="InterPro" id="IPR016181">
    <property type="entry name" value="Acyl_CoA_acyltransferase"/>
</dbReference>
<accession>A0A9D8KCW6</accession>
<dbReference type="CDD" id="cd04301">
    <property type="entry name" value="NAT_SF"/>
    <property type="match status" value="1"/>
</dbReference>
<dbReference type="PANTHER" id="PTHR43072">
    <property type="entry name" value="N-ACETYLTRANSFERASE"/>
    <property type="match status" value="1"/>
</dbReference>
<proteinExistence type="predicted"/>
<dbReference type="PROSITE" id="PS51186">
    <property type="entry name" value="GNAT"/>
    <property type="match status" value="1"/>
</dbReference>
<gene>
    <name evidence="2" type="ORF">JW984_04200</name>
</gene>
<evidence type="ECO:0000313" key="3">
    <source>
        <dbReference type="Proteomes" id="UP000809273"/>
    </source>
</evidence>
<dbReference type="PANTHER" id="PTHR43072:SF60">
    <property type="entry name" value="L-2,4-DIAMINOBUTYRIC ACID ACETYLTRANSFERASE"/>
    <property type="match status" value="1"/>
</dbReference>
<sequence>MKVVPAADLHIPEMVEIWKEFMDFHSDIDPFFKRREDGHENFVRMVKDWIGSEDSHVLVALEGGRVIGYSVSIVLRHPPVLNTERYGFINDLAVRSIHRRKGAGTALLMEMFRWFRSVNVDRVELQVVPKNRIGCRFWEKHGFRDYIHVLAHPVPDVDG</sequence>
<dbReference type="Pfam" id="PF00583">
    <property type="entry name" value="Acetyltransf_1"/>
    <property type="match status" value="1"/>
</dbReference>
<protein>
    <submittedName>
        <fullName evidence="2">GNAT family N-acetyltransferase</fullName>
    </submittedName>
</protein>
<name>A0A9D8KCW6_9DELT</name>
<dbReference type="EMBL" id="JAFGIX010000021">
    <property type="protein sequence ID" value="MBN1572379.1"/>
    <property type="molecule type" value="Genomic_DNA"/>
</dbReference>
<dbReference type="InterPro" id="IPR000182">
    <property type="entry name" value="GNAT_dom"/>
</dbReference>